<dbReference type="Proteomes" id="UP000789366">
    <property type="component" value="Unassembled WGS sequence"/>
</dbReference>
<proteinExistence type="predicted"/>
<sequence length="120" mass="14167">NRERLSITLCSNANESHKLNPLVIGKYVKSCCFKNIKISNMLIMYRNNAKAWMLIVFFQEWLQEFDFQVVQKHHGQHVLLILDQCTSHKIDNLNLQYVEVYFLPSKTTLKIQPIDARIIM</sequence>
<accession>A0ACA9RLJ2</accession>
<gene>
    <name evidence="1" type="ORF">SPELUC_LOCUS17966</name>
</gene>
<dbReference type="EMBL" id="CAJVPW010078668">
    <property type="protein sequence ID" value="CAG8799810.1"/>
    <property type="molecule type" value="Genomic_DNA"/>
</dbReference>
<evidence type="ECO:0000313" key="2">
    <source>
        <dbReference type="Proteomes" id="UP000789366"/>
    </source>
</evidence>
<evidence type="ECO:0000313" key="1">
    <source>
        <dbReference type="EMBL" id="CAG8799810.1"/>
    </source>
</evidence>
<protein>
    <submittedName>
        <fullName evidence="1">16792_t:CDS:1</fullName>
    </submittedName>
</protein>
<feature type="non-terminal residue" evidence="1">
    <location>
        <position position="120"/>
    </location>
</feature>
<feature type="non-terminal residue" evidence="1">
    <location>
        <position position="1"/>
    </location>
</feature>
<comment type="caution">
    <text evidence="1">The sequence shown here is derived from an EMBL/GenBank/DDBJ whole genome shotgun (WGS) entry which is preliminary data.</text>
</comment>
<keyword evidence="2" id="KW-1185">Reference proteome</keyword>
<reference evidence="1" key="1">
    <citation type="submission" date="2021-06" db="EMBL/GenBank/DDBJ databases">
        <authorList>
            <person name="Kallberg Y."/>
            <person name="Tangrot J."/>
            <person name="Rosling A."/>
        </authorList>
    </citation>
    <scope>NUCLEOTIDE SEQUENCE</scope>
    <source>
        <strain evidence="1">28 12/20/2015</strain>
    </source>
</reference>
<name>A0ACA9RLJ2_9GLOM</name>
<organism evidence="1 2">
    <name type="scientific">Cetraspora pellucida</name>
    <dbReference type="NCBI Taxonomy" id="1433469"/>
    <lineage>
        <taxon>Eukaryota</taxon>
        <taxon>Fungi</taxon>
        <taxon>Fungi incertae sedis</taxon>
        <taxon>Mucoromycota</taxon>
        <taxon>Glomeromycotina</taxon>
        <taxon>Glomeromycetes</taxon>
        <taxon>Diversisporales</taxon>
        <taxon>Gigasporaceae</taxon>
        <taxon>Cetraspora</taxon>
    </lineage>
</organism>